<dbReference type="PROSITE" id="PS51635">
    <property type="entry name" value="PNPLA"/>
    <property type="match status" value="1"/>
</dbReference>
<dbReference type="EMBL" id="QDKG01000001">
    <property type="protein sequence ID" value="PVH26732.1"/>
    <property type="molecule type" value="Genomic_DNA"/>
</dbReference>
<dbReference type="InterPro" id="IPR002641">
    <property type="entry name" value="PNPLA_dom"/>
</dbReference>
<dbReference type="PANTHER" id="PTHR14226:SF76">
    <property type="entry name" value="NTE FAMILY PROTEIN RSSA"/>
    <property type="match status" value="1"/>
</dbReference>
<keyword evidence="2 4" id="KW-0442">Lipid degradation</keyword>
<keyword evidence="3 4" id="KW-0443">Lipid metabolism</keyword>
<sequence>MNFFKSKRKVSLVLGSGGARGLVQIGVIKMLLQKGYIIDEIVGCSIGSLIGAAYAQGKLDELEEWLKGVTKMKVFQLMDFSNPWFGILKGTKALDSLKLVFPDMAIEKLPIRYVAVATDLRNECEVVFDTGSVYDAIRASIAIPAVFTGVDSEGRYLVDGGVLNPLPINYVKKSKRNLVVVVNLDGRPDPEVGEVVAGGKYTSLTVLQEAYFAMRRRLSQLSIDMHKPDYVITVPHNTAGIWDYHRTLDLVEKGMKWTDLLMPDANLKRKKAPANS</sequence>
<reference evidence="6 7" key="1">
    <citation type="submission" date="2018-04" db="EMBL/GenBank/DDBJ databases">
        <title>Sphingobacterium cortibacter sp. nov.</title>
        <authorList>
            <person name="Li Y."/>
        </authorList>
    </citation>
    <scope>NUCLEOTIDE SEQUENCE [LARGE SCALE GENOMIC DNA]</scope>
    <source>
        <strain evidence="6 7">2c-3</strain>
    </source>
</reference>
<proteinExistence type="predicted"/>
<dbReference type="GO" id="GO:0016787">
    <property type="term" value="F:hydrolase activity"/>
    <property type="evidence" value="ECO:0007669"/>
    <property type="project" value="UniProtKB-UniRule"/>
</dbReference>
<accession>A0A2T8HN55</accession>
<dbReference type="GO" id="GO:0016042">
    <property type="term" value="P:lipid catabolic process"/>
    <property type="evidence" value="ECO:0007669"/>
    <property type="project" value="UniProtKB-UniRule"/>
</dbReference>
<comment type="caution">
    <text evidence="4">Lacks conserved residue(s) required for the propagation of feature annotation.</text>
</comment>
<dbReference type="Proteomes" id="UP000245627">
    <property type="component" value="Unassembled WGS sequence"/>
</dbReference>
<keyword evidence="7" id="KW-1185">Reference proteome</keyword>
<feature type="active site" description="Proton acceptor" evidence="4">
    <location>
        <position position="159"/>
    </location>
</feature>
<organism evidence="6 7">
    <name type="scientific">Sphingobacterium corticibacter</name>
    <dbReference type="NCBI Taxonomy" id="2171749"/>
    <lineage>
        <taxon>Bacteria</taxon>
        <taxon>Pseudomonadati</taxon>
        <taxon>Bacteroidota</taxon>
        <taxon>Sphingobacteriia</taxon>
        <taxon>Sphingobacteriales</taxon>
        <taxon>Sphingobacteriaceae</taxon>
        <taxon>Sphingobacterium</taxon>
    </lineage>
</organism>
<evidence type="ECO:0000313" key="6">
    <source>
        <dbReference type="EMBL" id="PVH26732.1"/>
    </source>
</evidence>
<dbReference type="OrthoDB" id="9770965at2"/>
<evidence type="ECO:0000259" key="5">
    <source>
        <dbReference type="PROSITE" id="PS51635"/>
    </source>
</evidence>
<keyword evidence="1 4" id="KW-0378">Hydrolase</keyword>
<feature type="domain" description="PNPLA" evidence="5">
    <location>
        <begin position="12"/>
        <end position="172"/>
    </location>
</feature>
<evidence type="ECO:0000313" key="7">
    <source>
        <dbReference type="Proteomes" id="UP000245627"/>
    </source>
</evidence>
<dbReference type="Pfam" id="PF01734">
    <property type="entry name" value="Patatin"/>
    <property type="match status" value="1"/>
</dbReference>
<dbReference type="Gene3D" id="3.40.1090.10">
    <property type="entry name" value="Cytosolic phospholipase A2 catalytic domain"/>
    <property type="match status" value="1"/>
</dbReference>
<evidence type="ECO:0000256" key="4">
    <source>
        <dbReference type="PROSITE-ProRule" id="PRU01161"/>
    </source>
</evidence>
<dbReference type="SUPFAM" id="SSF52151">
    <property type="entry name" value="FabD/lysophospholipase-like"/>
    <property type="match status" value="1"/>
</dbReference>
<dbReference type="RefSeq" id="WP_116774591.1">
    <property type="nucleotide sequence ID" value="NZ_QDKG01000001.1"/>
</dbReference>
<evidence type="ECO:0000256" key="1">
    <source>
        <dbReference type="ARBA" id="ARBA00022801"/>
    </source>
</evidence>
<dbReference type="InterPro" id="IPR016035">
    <property type="entry name" value="Acyl_Trfase/lysoPLipase"/>
</dbReference>
<dbReference type="InterPro" id="IPR050301">
    <property type="entry name" value="NTE"/>
</dbReference>
<name>A0A2T8HN55_9SPHI</name>
<comment type="caution">
    <text evidence="6">The sequence shown here is derived from an EMBL/GenBank/DDBJ whole genome shotgun (WGS) entry which is preliminary data.</text>
</comment>
<protein>
    <submittedName>
        <fullName evidence="6">Patatin</fullName>
    </submittedName>
</protein>
<dbReference type="AlphaFoldDB" id="A0A2T8HN55"/>
<feature type="short sequence motif" description="GXSXG" evidence="4">
    <location>
        <begin position="43"/>
        <end position="47"/>
    </location>
</feature>
<gene>
    <name evidence="6" type="ORF">DC487_03755</name>
</gene>
<feature type="short sequence motif" description="DGA/G" evidence="4">
    <location>
        <begin position="159"/>
        <end position="161"/>
    </location>
</feature>
<dbReference type="PANTHER" id="PTHR14226">
    <property type="entry name" value="NEUROPATHY TARGET ESTERASE/SWISS CHEESE D.MELANOGASTER"/>
    <property type="match status" value="1"/>
</dbReference>
<feature type="active site" description="Nucleophile" evidence="4">
    <location>
        <position position="45"/>
    </location>
</feature>
<evidence type="ECO:0000256" key="2">
    <source>
        <dbReference type="ARBA" id="ARBA00022963"/>
    </source>
</evidence>
<evidence type="ECO:0000256" key="3">
    <source>
        <dbReference type="ARBA" id="ARBA00023098"/>
    </source>
</evidence>